<name>A0A1A9APC6_PLAOA</name>
<gene>
    <name evidence="3" type="ORF">POVWA1_087120</name>
    <name evidence="2" type="ORF">POVWA2_083010</name>
</gene>
<feature type="transmembrane region" description="Helical" evidence="1">
    <location>
        <begin position="237"/>
        <end position="256"/>
    </location>
</feature>
<protein>
    <submittedName>
        <fullName evidence="2">PIR Superfamily Protein</fullName>
    </submittedName>
</protein>
<sequence length="311" mass="36469">MAPAISVNDFPSTKFKSIWNDGICYDEVNSIINHKKGSSEDSKWIINFRNNFKNNLVKHKDKLNNNTRDKRCRDLYYIIYDILHKHKNLRNYDDNTYDPIKKGIKSYIDSAFIPLSFASCLSILYKEDDYKHSDIQDKKYIDDLCEDVKYIENNITKINSSSHCKEIKEHILGRNSSLQAKNISGKYSDILKHYNFSSFDELNGIIEKIKCNSDENTERSVLTSDPQEKSQLSEEHVPMVIIFSLLGILPMCFFLYKFTPVGTWFKMQIGKKIKLDNNLNEETENEMLEETSEYARNNLYDEKYNILYNTS</sequence>
<dbReference type="Pfam" id="PF05795">
    <property type="entry name" value="Plasmodium_Vir"/>
    <property type="match status" value="1"/>
</dbReference>
<evidence type="ECO:0000256" key="1">
    <source>
        <dbReference type="SAM" id="Phobius"/>
    </source>
</evidence>
<evidence type="ECO:0000313" key="2">
    <source>
        <dbReference type="EMBL" id="SBT58074.1"/>
    </source>
</evidence>
<keyword evidence="1" id="KW-0812">Transmembrane</keyword>
<dbReference type="EMBL" id="FLRD01001832">
    <property type="protein sequence ID" value="SBT58336.1"/>
    <property type="molecule type" value="Genomic_DNA"/>
</dbReference>
<accession>A0A1A9APC6</accession>
<keyword evidence="5" id="KW-1185">Reference proteome</keyword>
<reference evidence="2" key="1">
    <citation type="submission" date="2016-05" db="EMBL/GenBank/DDBJ databases">
        <authorList>
            <person name="Lavstsen T."/>
            <person name="Jespersen J.S."/>
        </authorList>
    </citation>
    <scope>NUCLEOTIDE SEQUENCE [LARGE SCALE GENOMIC DNA]</scope>
</reference>
<evidence type="ECO:0000313" key="3">
    <source>
        <dbReference type="EMBL" id="SBT58336.1"/>
    </source>
</evidence>
<keyword evidence="1" id="KW-0472">Membrane</keyword>
<keyword evidence="1" id="KW-1133">Transmembrane helix</keyword>
<proteinExistence type="predicted"/>
<reference evidence="4 5" key="2">
    <citation type="submission" date="2016-05" db="EMBL/GenBank/DDBJ databases">
        <authorList>
            <person name="Naeem Raeece"/>
        </authorList>
    </citation>
    <scope>NUCLEOTIDE SEQUENCE [LARGE SCALE GENOMIC DNA]</scope>
</reference>
<dbReference type="Proteomes" id="UP000078550">
    <property type="component" value="Unassembled WGS sequence"/>
</dbReference>
<dbReference type="Proteomes" id="UP000078555">
    <property type="component" value="Unassembled WGS sequence"/>
</dbReference>
<evidence type="ECO:0000313" key="5">
    <source>
        <dbReference type="Proteomes" id="UP000078555"/>
    </source>
</evidence>
<evidence type="ECO:0000313" key="4">
    <source>
        <dbReference type="Proteomes" id="UP000078550"/>
    </source>
</evidence>
<dbReference type="AlphaFoldDB" id="A0A1A9APC6"/>
<organism evidence="2 4">
    <name type="scientific">Plasmodium ovale wallikeri</name>
    <dbReference type="NCBI Taxonomy" id="864142"/>
    <lineage>
        <taxon>Eukaryota</taxon>
        <taxon>Sar</taxon>
        <taxon>Alveolata</taxon>
        <taxon>Apicomplexa</taxon>
        <taxon>Aconoidasida</taxon>
        <taxon>Haemosporida</taxon>
        <taxon>Plasmodiidae</taxon>
        <taxon>Plasmodium</taxon>
        <taxon>Plasmodium (Plasmodium)</taxon>
    </lineage>
</organism>
<dbReference type="EMBL" id="FLRE01002167">
    <property type="protein sequence ID" value="SBT58074.1"/>
    <property type="molecule type" value="Genomic_DNA"/>
</dbReference>
<dbReference type="InterPro" id="IPR008780">
    <property type="entry name" value="Plasmodium_Vir"/>
</dbReference>